<sequence length="219" mass="24396">MEGCMASQLALSASLLAKPRLIGSDHAALQVPFAQGQHPEGLTSSTDKECPAASIDLAIKGIEEDEKIRKIQRENLTRVAHENKERRRQWALRKTRPKSKKNVDLEAAATEKPEELSNIGELLPSNIVEILAAREKKTFSSDSEEETLKEKPKKRKTKLRNSGPETILLNKIPPPQCLESSLEFLKKRKMQVSRSSAILKNADQALRLISSKGNLLSKN</sequence>
<dbReference type="PANTHER" id="PTHR36387:SF2">
    <property type="entry name" value="UDP-N-ACETYLMURAMOYL-L-ALANYL-D-GLUTAMATE-2, 6-DIAMINOPIMELATE LIGASE"/>
    <property type="match status" value="1"/>
</dbReference>
<dbReference type="EMBL" id="JACMSC010000017">
    <property type="protein sequence ID" value="KAG6478808.1"/>
    <property type="molecule type" value="Genomic_DNA"/>
</dbReference>
<keyword evidence="3" id="KW-1185">Reference proteome</keyword>
<dbReference type="Proteomes" id="UP000734854">
    <property type="component" value="Unassembled WGS sequence"/>
</dbReference>
<evidence type="ECO:0000256" key="1">
    <source>
        <dbReference type="SAM" id="MobiDB-lite"/>
    </source>
</evidence>
<protein>
    <submittedName>
        <fullName evidence="2">Uncharacterized protein</fullName>
    </submittedName>
</protein>
<feature type="region of interest" description="Disordered" evidence="1">
    <location>
        <begin position="86"/>
        <end position="109"/>
    </location>
</feature>
<name>A0A8J5F585_ZINOF</name>
<feature type="compositionally biased region" description="Basic residues" evidence="1">
    <location>
        <begin position="86"/>
        <end position="100"/>
    </location>
</feature>
<feature type="region of interest" description="Disordered" evidence="1">
    <location>
        <begin position="139"/>
        <end position="172"/>
    </location>
</feature>
<dbReference type="PANTHER" id="PTHR36387">
    <property type="entry name" value="UDP-N-ACETYLMURAMOYL-L-ALANYL-D-GLUTAMATE-2, 6-DIAMINOPIMELATE LIGASE"/>
    <property type="match status" value="1"/>
</dbReference>
<gene>
    <name evidence="2" type="ORF">ZIOFF_062252</name>
</gene>
<accession>A0A8J5F585</accession>
<proteinExistence type="predicted"/>
<evidence type="ECO:0000313" key="3">
    <source>
        <dbReference type="Proteomes" id="UP000734854"/>
    </source>
</evidence>
<reference evidence="2 3" key="1">
    <citation type="submission" date="2020-08" db="EMBL/GenBank/DDBJ databases">
        <title>Plant Genome Project.</title>
        <authorList>
            <person name="Zhang R.-G."/>
        </authorList>
    </citation>
    <scope>NUCLEOTIDE SEQUENCE [LARGE SCALE GENOMIC DNA]</scope>
    <source>
        <tissue evidence="2">Rhizome</tissue>
    </source>
</reference>
<evidence type="ECO:0000313" key="2">
    <source>
        <dbReference type="EMBL" id="KAG6478808.1"/>
    </source>
</evidence>
<dbReference type="AlphaFoldDB" id="A0A8J5F585"/>
<organism evidence="2 3">
    <name type="scientific">Zingiber officinale</name>
    <name type="common">Ginger</name>
    <name type="synonym">Amomum zingiber</name>
    <dbReference type="NCBI Taxonomy" id="94328"/>
    <lineage>
        <taxon>Eukaryota</taxon>
        <taxon>Viridiplantae</taxon>
        <taxon>Streptophyta</taxon>
        <taxon>Embryophyta</taxon>
        <taxon>Tracheophyta</taxon>
        <taxon>Spermatophyta</taxon>
        <taxon>Magnoliopsida</taxon>
        <taxon>Liliopsida</taxon>
        <taxon>Zingiberales</taxon>
        <taxon>Zingiberaceae</taxon>
        <taxon>Zingiber</taxon>
    </lineage>
</organism>
<comment type="caution">
    <text evidence="2">The sequence shown here is derived from an EMBL/GenBank/DDBJ whole genome shotgun (WGS) entry which is preliminary data.</text>
</comment>